<dbReference type="EMBL" id="CADCXU010024275">
    <property type="protein sequence ID" value="CAB0011801.1"/>
    <property type="molecule type" value="Genomic_DNA"/>
</dbReference>
<sequence>DKLLVGTKQGSLLYYSVEPSADKDCKHNVQLLRYVKNFSKKPIQQMAVLADQELAIRLSDGILTLHDLVNPNFSLIKTLNKTKGASLFTLDIQKHVSQTGGVTSFVRLCVSVKKKLQTYYLKNRDFLDLGEDITVPDVPRVLSWEKESICVGCKGGYYMAHNITDDSEEEKKRNVHQIQTLFAFDLFHSKQFGRSMVQFLKLGTDPYEVIKLFPELVSRDSEAVSKLSDQDMENGSEYIELILRYAGWVLESHPEDGIKIFTEEIPEVESLPRPKVLDYLLRIDNHTLIIPYIEHAIHIWKESSPTFHNALIHQYRERILANGLNDPSSQFLRKKLRDFLETSKHYQTPAILKRFPTDCLPRNAPSAAPSSGFHNRRFCSAGDSRRRSRPPDYVDRLARSPSGQDPHNGSSGSPAQRRPAVQTQVLLVSRSQRGHQGEEEFPAAQGTVERSAPT</sequence>
<reference evidence="3 4" key="1">
    <citation type="submission" date="2020-02" db="EMBL/GenBank/DDBJ databases">
        <authorList>
            <person name="Ferguson B K."/>
        </authorList>
    </citation>
    <scope>NUCLEOTIDE SEQUENCE [LARGE SCALE GENOMIC DNA]</scope>
</reference>
<evidence type="ECO:0000313" key="4">
    <source>
        <dbReference type="Proteomes" id="UP000479000"/>
    </source>
</evidence>
<dbReference type="GO" id="GO:0034058">
    <property type="term" value="P:endosomal vesicle fusion"/>
    <property type="evidence" value="ECO:0007669"/>
    <property type="project" value="TreeGrafter"/>
</dbReference>
<feature type="compositionally biased region" description="Basic and acidic residues" evidence="1">
    <location>
        <begin position="383"/>
        <end position="398"/>
    </location>
</feature>
<dbReference type="InterPro" id="IPR001180">
    <property type="entry name" value="CNH_dom"/>
</dbReference>
<dbReference type="GO" id="GO:0006914">
    <property type="term" value="P:autophagy"/>
    <property type="evidence" value="ECO:0007669"/>
    <property type="project" value="TreeGrafter"/>
</dbReference>
<feature type="domain" description="CNH" evidence="2">
    <location>
        <begin position="1"/>
        <end position="286"/>
    </location>
</feature>
<feature type="compositionally biased region" description="Polar residues" evidence="1">
    <location>
        <begin position="401"/>
        <end position="414"/>
    </location>
</feature>
<dbReference type="OrthoDB" id="5325112at2759"/>
<dbReference type="PROSITE" id="PS50219">
    <property type="entry name" value="CNH"/>
    <property type="match status" value="1"/>
</dbReference>
<organism evidence="3 4">
    <name type="scientific">Nesidiocoris tenuis</name>
    <dbReference type="NCBI Taxonomy" id="355587"/>
    <lineage>
        <taxon>Eukaryota</taxon>
        <taxon>Metazoa</taxon>
        <taxon>Ecdysozoa</taxon>
        <taxon>Arthropoda</taxon>
        <taxon>Hexapoda</taxon>
        <taxon>Insecta</taxon>
        <taxon>Pterygota</taxon>
        <taxon>Neoptera</taxon>
        <taxon>Paraneoptera</taxon>
        <taxon>Hemiptera</taxon>
        <taxon>Heteroptera</taxon>
        <taxon>Panheteroptera</taxon>
        <taxon>Cimicomorpha</taxon>
        <taxon>Miridae</taxon>
        <taxon>Dicyphina</taxon>
        <taxon>Nesidiocoris</taxon>
    </lineage>
</organism>
<gene>
    <name evidence="3" type="ORF">NTEN_LOCUS16694</name>
</gene>
<name>A0A6H5H3L2_9HEMI</name>
<dbReference type="PANTHER" id="PTHR12894">
    <property type="entry name" value="CNH DOMAIN CONTAINING"/>
    <property type="match status" value="1"/>
</dbReference>
<dbReference type="GO" id="GO:0016020">
    <property type="term" value="C:membrane"/>
    <property type="evidence" value="ECO:0007669"/>
    <property type="project" value="TreeGrafter"/>
</dbReference>
<dbReference type="PANTHER" id="PTHR12894:SF49">
    <property type="entry name" value="VAM6_VPS39-LIKE PROTEIN"/>
    <property type="match status" value="1"/>
</dbReference>
<evidence type="ECO:0000313" key="3">
    <source>
        <dbReference type="EMBL" id="CAB0011801.1"/>
    </source>
</evidence>
<dbReference type="InterPro" id="IPR032914">
    <property type="entry name" value="Vam6/VPS39/TRAP1"/>
</dbReference>
<dbReference type="AlphaFoldDB" id="A0A6H5H3L2"/>
<evidence type="ECO:0000259" key="2">
    <source>
        <dbReference type="PROSITE" id="PS50219"/>
    </source>
</evidence>
<keyword evidence="4" id="KW-1185">Reference proteome</keyword>
<dbReference type="GO" id="GO:0005737">
    <property type="term" value="C:cytoplasm"/>
    <property type="evidence" value="ECO:0007669"/>
    <property type="project" value="TreeGrafter"/>
</dbReference>
<accession>A0A6H5H3L2</accession>
<proteinExistence type="predicted"/>
<feature type="region of interest" description="Disordered" evidence="1">
    <location>
        <begin position="358"/>
        <end position="454"/>
    </location>
</feature>
<dbReference type="Pfam" id="PF00780">
    <property type="entry name" value="CNH"/>
    <property type="match status" value="1"/>
</dbReference>
<protein>
    <recommendedName>
        <fullName evidence="2">CNH domain-containing protein</fullName>
    </recommendedName>
</protein>
<evidence type="ECO:0000256" key="1">
    <source>
        <dbReference type="SAM" id="MobiDB-lite"/>
    </source>
</evidence>
<dbReference type="Proteomes" id="UP000479000">
    <property type="component" value="Unassembled WGS sequence"/>
</dbReference>
<feature type="non-terminal residue" evidence="3">
    <location>
        <position position="454"/>
    </location>
</feature>
<feature type="compositionally biased region" description="Polar residues" evidence="1">
    <location>
        <begin position="421"/>
        <end position="431"/>
    </location>
</feature>
<feature type="non-terminal residue" evidence="3">
    <location>
        <position position="1"/>
    </location>
</feature>